<name>X1DYB4_9ZZZZ</name>
<dbReference type="InterPro" id="IPR012808">
    <property type="entry name" value="CHP02453"/>
</dbReference>
<sequence>RNTENYDVGGKHYKRVPRGYDKEHPLSELLMYNGLYASSPLIDPTIATTPKLLEICYEYSQIMAPLHHWIVNMRQNTIEPF</sequence>
<gene>
    <name evidence="1" type="ORF">S01H4_62907</name>
</gene>
<accession>X1DYB4</accession>
<evidence type="ECO:0000313" key="1">
    <source>
        <dbReference type="EMBL" id="GAH09919.1"/>
    </source>
</evidence>
<feature type="non-terminal residue" evidence="1">
    <location>
        <position position="1"/>
    </location>
</feature>
<comment type="caution">
    <text evidence="1">The sequence shown here is derived from an EMBL/GenBank/DDBJ whole genome shotgun (WGS) entry which is preliminary data.</text>
</comment>
<dbReference type="EMBL" id="BART01037675">
    <property type="protein sequence ID" value="GAH09919.1"/>
    <property type="molecule type" value="Genomic_DNA"/>
</dbReference>
<protein>
    <submittedName>
        <fullName evidence="1">Uncharacterized protein</fullName>
    </submittedName>
</protein>
<proteinExistence type="predicted"/>
<reference evidence="1" key="1">
    <citation type="journal article" date="2014" name="Front. Microbiol.">
        <title>High frequency of phylogenetically diverse reductive dehalogenase-homologous genes in deep subseafloor sedimentary metagenomes.</title>
        <authorList>
            <person name="Kawai M."/>
            <person name="Futagami T."/>
            <person name="Toyoda A."/>
            <person name="Takaki Y."/>
            <person name="Nishi S."/>
            <person name="Hori S."/>
            <person name="Arai W."/>
            <person name="Tsubouchi T."/>
            <person name="Morono Y."/>
            <person name="Uchiyama I."/>
            <person name="Ito T."/>
            <person name="Fujiyama A."/>
            <person name="Inagaki F."/>
            <person name="Takami H."/>
        </authorList>
    </citation>
    <scope>NUCLEOTIDE SEQUENCE</scope>
    <source>
        <strain evidence="1">Expedition CK06-06</strain>
    </source>
</reference>
<organism evidence="1">
    <name type="scientific">marine sediment metagenome</name>
    <dbReference type="NCBI Taxonomy" id="412755"/>
    <lineage>
        <taxon>unclassified sequences</taxon>
        <taxon>metagenomes</taxon>
        <taxon>ecological metagenomes</taxon>
    </lineage>
</organism>
<dbReference type="AlphaFoldDB" id="X1DYB4"/>
<dbReference type="Pfam" id="PF09365">
    <property type="entry name" value="DUF2461"/>
    <property type="match status" value="1"/>
</dbReference>